<dbReference type="GO" id="GO:0000387">
    <property type="term" value="P:spliceosomal snRNP assembly"/>
    <property type="evidence" value="ECO:0007669"/>
    <property type="project" value="TreeGrafter"/>
</dbReference>
<dbReference type="Pfam" id="PF00400">
    <property type="entry name" value="WD40"/>
    <property type="match status" value="1"/>
</dbReference>
<feature type="repeat" description="WD" evidence="3">
    <location>
        <begin position="616"/>
        <end position="658"/>
    </location>
</feature>
<feature type="repeat" description="WD" evidence="3">
    <location>
        <begin position="52"/>
        <end position="98"/>
    </location>
</feature>
<dbReference type="InterPro" id="IPR056424">
    <property type="entry name" value="Beta-prop_GEMI5_2nd"/>
</dbReference>
<protein>
    <recommendedName>
        <fullName evidence="9">Gem-associated protein 5</fullName>
    </recommendedName>
</protein>
<evidence type="ECO:0000313" key="7">
    <source>
        <dbReference type="EMBL" id="KAK2585095.1"/>
    </source>
</evidence>
<dbReference type="Pfam" id="PF23775">
    <property type="entry name" value="Beta-prop_RIG_2nd"/>
    <property type="match status" value="1"/>
</dbReference>
<feature type="domain" description="Gem-associated protein 5 first beta-propeller" evidence="4">
    <location>
        <begin position="150"/>
        <end position="206"/>
    </location>
</feature>
<dbReference type="InterPro" id="IPR056421">
    <property type="entry name" value="TPR_GEMI5"/>
</dbReference>
<evidence type="ECO:0000259" key="6">
    <source>
        <dbReference type="Pfam" id="PF23775"/>
    </source>
</evidence>
<keyword evidence="8" id="KW-1185">Reference proteome</keyword>
<dbReference type="InterPro" id="IPR052640">
    <property type="entry name" value="Gemin-5"/>
</dbReference>
<dbReference type="Pfam" id="PF23770">
    <property type="entry name" value="Beta-prop_RIG_1st"/>
    <property type="match status" value="1"/>
</dbReference>
<reference evidence="7" key="2">
    <citation type="journal article" date="2023" name="Commun. Biol.">
        <title>Intrasexual cuticular hydrocarbon dimorphism in a wasp sheds light on hydrocarbon biosynthesis genes in Hymenoptera.</title>
        <authorList>
            <person name="Moris V.C."/>
            <person name="Podsiadlowski L."/>
            <person name="Martin S."/>
            <person name="Oeyen J.P."/>
            <person name="Donath A."/>
            <person name="Petersen M."/>
            <person name="Wilbrandt J."/>
            <person name="Misof B."/>
            <person name="Liedtke D."/>
            <person name="Thamm M."/>
            <person name="Scheiner R."/>
            <person name="Schmitt T."/>
            <person name="Niehuis O."/>
        </authorList>
    </citation>
    <scope>NUCLEOTIDE SEQUENCE</scope>
    <source>
        <strain evidence="7">GBR_01_08_01A</strain>
    </source>
</reference>
<dbReference type="Gene3D" id="2.130.10.10">
    <property type="entry name" value="YVTN repeat-like/Quinoprotein amine dehydrogenase"/>
    <property type="match status" value="2"/>
</dbReference>
<dbReference type="GO" id="GO:0005634">
    <property type="term" value="C:nucleus"/>
    <property type="evidence" value="ECO:0007669"/>
    <property type="project" value="TreeGrafter"/>
</dbReference>
<feature type="domain" description="Gem-associated protein 5 second beta-propeller" evidence="6">
    <location>
        <begin position="370"/>
        <end position="683"/>
    </location>
</feature>
<dbReference type="PROSITE" id="PS00678">
    <property type="entry name" value="WD_REPEATS_1"/>
    <property type="match status" value="1"/>
</dbReference>
<accession>A0AAD9VT40</accession>
<keyword evidence="2" id="KW-0677">Repeat</keyword>
<evidence type="ECO:0008006" key="9">
    <source>
        <dbReference type="Google" id="ProtNLM"/>
    </source>
</evidence>
<proteinExistence type="predicted"/>
<evidence type="ECO:0000313" key="8">
    <source>
        <dbReference type="Proteomes" id="UP001258017"/>
    </source>
</evidence>
<dbReference type="PANTHER" id="PTHR46362">
    <property type="entry name" value="GEM-ASSOCIATED PROTEIN 5"/>
    <property type="match status" value="1"/>
</dbReference>
<comment type="caution">
    <text evidence="7">The sequence shown here is derived from an EMBL/GenBank/DDBJ whole genome shotgun (WGS) entry which is preliminary data.</text>
</comment>
<dbReference type="InterPro" id="IPR019775">
    <property type="entry name" value="WD40_repeat_CS"/>
</dbReference>
<reference evidence="7" key="1">
    <citation type="submission" date="2021-08" db="EMBL/GenBank/DDBJ databases">
        <authorList>
            <person name="Misof B."/>
            <person name="Oliver O."/>
            <person name="Podsiadlowski L."/>
            <person name="Donath A."/>
            <person name="Peters R."/>
            <person name="Mayer C."/>
            <person name="Rust J."/>
            <person name="Gunkel S."/>
            <person name="Lesny P."/>
            <person name="Martin S."/>
            <person name="Oeyen J.P."/>
            <person name="Petersen M."/>
            <person name="Panagiotis P."/>
            <person name="Wilbrandt J."/>
            <person name="Tanja T."/>
        </authorList>
    </citation>
    <scope>NUCLEOTIDE SEQUENCE</scope>
    <source>
        <strain evidence="7">GBR_01_08_01A</strain>
        <tissue evidence="7">Thorax + abdomen</tissue>
    </source>
</reference>
<dbReference type="EMBL" id="JAIFRP010000022">
    <property type="protein sequence ID" value="KAK2585095.1"/>
    <property type="molecule type" value="Genomic_DNA"/>
</dbReference>
<dbReference type="PROSITE" id="PS50082">
    <property type="entry name" value="WD_REPEATS_2"/>
    <property type="match status" value="3"/>
</dbReference>
<dbReference type="InterPro" id="IPR015943">
    <property type="entry name" value="WD40/YVTN_repeat-like_dom_sf"/>
</dbReference>
<feature type="domain" description="Gem-associated protein 5 TPR" evidence="5">
    <location>
        <begin position="817"/>
        <end position="1022"/>
    </location>
</feature>
<evidence type="ECO:0000259" key="5">
    <source>
        <dbReference type="Pfam" id="PF23774"/>
    </source>
</evidence>
<evidence type="ECO:0000259" key="4">
    <source>
        <dbReference type="Pfam" id="PF23770"/>
    </source>
</evidence>
<sequence length="1328" mass="150084">MNEVTLPPSPNWYLDSILACSKDGTVAWGARHNIVITKRKQDSKILDYSIIKDAHIERVTSLAFSPEYGEPDKNLLVSAGDECTVKIWNLDTLSVVMAYSYPDTKQNVIGVDWSQKDPNIVYCINTEGSLISWNISFNTCYTISLGKLTATCLSTCPHDCNLVAVGSKAGLVYIVDTRGKSSIRYKLRGHDTEICSLSWCPVENNVINNEDNKDLLLASGGKDKSVFIWRAGGDGRYQLEMTLPNAPFDSRQHRSKSSISTGNWIAVCWAEPKLLLTSSSWGELLSWDLKIMNKNKPTCKLVHACHNRVLFSIATVPYICDNWRMRNSLTIWTAAQDRQIVCCSIKSDNNEIEYNIPTQGGYVYCIAACPVDTSRIAFGVGDTMLRIWNLSELHETSFDITTLWQKIKGNIRAIAWHPEKENLIAYGTVEGRIGMFDTNGNKLPILYKQYYRRTIYTLRWGPHPKTKNYTLYSCGEGDLVYYDAENPNKDPTLVLGKKCTELSWKPDFSCLAVGLQNGTILFYNRDLKECGHSISTMNIGVHCLAWHPDSTATDLKFSPLMNYIAVAYDATTITILDVSDLFEKKDETNILIESDDKPNDVQEITSKTVNKVVAQLNGHSNKIVCLAWSPHFSGYLVSSSYDYTAQVWNVERQELIATFAGHCGPVCCCMWSPLNPDFIMTGSADFTLRVWRISSQSVLKPEKKSKAKKNKQKTKENKNKILNDVYDENKDTSEIITEVADITSEVAKIELDMPMAIAKEVHKTKPEKIQYFPTYSKIMKNKSSILKSIKHLIQDNEETHSSNSECQSKEHVAIPFLFAKDADLLDIINNEKSILTAQGNHTAVTEMNMWHNNLKENLEIAVKEKRLNATLVSLSPSLSMKTWRDMCEAYANQLILESKPTKAVSYLLCIHKIYEAIDVFQNAEMFKEAYCLAKSKLDPNDTMITTVLKNWAKYELATGHFEGAAHCYVKLGEFSEAASLLARRKDVESLKIAAKLTMLSNNNVLSKSLAERSIMEALKNSDISAAEDSILKFPQIKYLSAQVKVFKELKKIIEKKTEISEICTWLKGEFDNGILQVCKNDCKEYETYYNDLCQHNIKNNLPDNPATLWADVSFQLTMAILCNSVEKQLTHLINVLSTISQYEMLHRKSITNHGHFLIKVLSNLDSKGPTQEESIYAPKCSLSKSLRAYLCIGLLNWIIDDANLVIDDETTKIIELIEELLEDVLEKQTVKYWSTTNEITKLEAQIASTLGKAQKVDESTHNEDNALLLEKLDAIKNDKKRFINERVCTPSPILVFSKSNELIDKFANEKVITKFATRLNKIWTEAIS</sequence>
<keyword evidence="1 3" id="KW-0853">WD repeat</keyword>
<dbReference type="InterPro" id="IPR001680">
    <property type="entry name" value="WD40_rpt"/>
</dbReference>
<dbReference type="SUPFAM" id="SSF50978">
    <property type="entry name" value="WD40 repeat-like"/>
    <property type="match status" value="2"/>
</dbReference>
<dbReference type="PROSITE" id="PS50294">
    <property type="entry name" value="WD_REPEATS_REGION"/>
    <property type="match status" value="3"/>
</dbReference>
<dbReference type="SMART" id="SM00320">
    <property type="entry name" value="WD40"/>
    <property type="match status" value="10"/>
</dbReference>
<dbReference type="PANTHER" id="PTHR46362:SF1">
    <property type="entry name" value="GEM-ASSOCIATED PROTEIN 5"/>
    <property type="match status" value="1"/>
</dbReference>
<dbReference type="GO" id="GO:0003730">
    <property type="term" value="F:mRNA 3'-UTR binding"/>
    <property type="evidence" value="ECO:0007669"/>
    <property type="project" value="TreeGrafter"/>
</dbReference>
<dbReference type="InterPro" id="IPR056432">
    <property type="entry name" value="Beta-prop_GEMI5_1st"/>
</dbReference>
<evidence type="ECO:0000256" key="2">
    <source>
        <dbReference type="ARBA" id="ARBA00022737"/>
    </source>
</evidence>
<feature type="repeat" description="WD" evidence="3">
    <location>
        <begin position="659"/>
        <end position="701"/>
    </location>
</feature>
<organism evidence="7 8">
    <name type="scientific">Odynerus spinipes</name>
    <dbReference type="NCBI Taxonomy" id="1348599"/>
    <lineage>
        <taxon>Eukaryota</taxon>
        <taxon>Metazoa</taxon>
        <taxon>Ecdysozoa</taxon>
        <taxon>Arthropoda</taxon>
        <taxon>Hexapoda</taxon>
        <taxon>Insecta</taxon>
        <taxon>Pterygota</taxon>
        <taxon>Neoptera</taxon>
        <taxon>Endopterygota</taxon>
        <taxon>Hymenoptera</taxon>
        <taxon>Apocrita</taxon>
        <taxon>Aculeata</taxon>
        <taxon>Vespoidea</taxon>
        <taxon>Vespidae</taxon>
        <taxon>Eumeninae</taxon>
        <taxon>Odynerus</taxon>
    </lineage>
</organism>
<dbReference type="Proteomes" id="UP001258017">
    <property type="component" value="Unassembled WGS sequence"/>
</dbReference>
<gene>
    <name evidence="7" type="ORF">KPH14_008607</name>
</gene>
<dbReference type="Pfam" id="PF23774">
    <property type="entry name" value="TPR_GEMI5"/>
    <property type="match status" value="1"/>
</dbReference>
<evidence type="ECO:0000256" key="1">
    <source>
        <dbReference type="ARBA" id="ARBA00022574"/>
    </source>
</evidence>
<dbReference type="InterPro" id="IPR036322">
    <property type="entry name" value="WD40_repeat_dom_sf"/>
</dbReference>
<dbReference type="GO" id="GO:0032797">
    <property type="term" value="C:SMN complex"/>
    <property type="evidence" value="ECO:0007669"/>
    <property type="project" value="TreeGrafter"/>
</dbReference>
<evidence type="ECO:0000256" key="3">
    <source>
        <dbReference type="PROSITE-ProRule" id="PRU00221"/>
    </source>
</evidence>
<name>A0AAD9VT40_9HYME</name>